<evidence type="ECO:0000256" key="2">
    <source>
        <dbReference type="ARBA" id="ARBA00022803"/>
    </source>
</evidence>
<dbReference type="Gene3D" id="1.25.40.10">
    <property type="entry name" value="Tetratricopeptide repeat domain"/>
    <property type="match status" value="1"/>
</dbReference>
<dbReference type="AlphaFoldDB" id="A0A401QJY5"/>
<dbReference type="InterPro" id="IPR011990">
    <property type="entry name" value="TPR-like_helical_dom_sf"/>
</dbReference>
<comment type="caution">
    <text evidence="3">The sequence shown here is derived from an EMBL/GenBank/DDBJ whole genome shotgun (WGS) entry which is preliminary data.</text>
</comment>
<dbReference type="STRING" id="75743.A0A401QJY5"/>
<reference evidence="3 4" key="1">
    <citation type="journal article" date="2018" name="Nat. Ecol. Evol.">
        <title>Shark genomes provide insights into elasmobranch evolution and the origin of vertebrates.</title>
        <authorList>
            <person name="Hara Y"/>
            <person name="Yamaguchi K"/>
            <person name="Onimaru K"/>
            <person name="Kadota M"/>
            <person name="Koyanagi M"/>
            <person name="Keeley SD"/>
            <person name="Tatsumi K"/>
            <person name="Tanaka K"/>
            <person name="Motone F"/>
            <person name="Kageyama Y"/>
            <person name="Nozu R"/>
            <person name="Adachi N"/>
            <person name="Nishimura O"/>
            <person name="Nakagawa R"/>
            <person name="Tanegashima C"/>
            <person name="Kiyatake I"/>
            <person name="Matsumoto R"/>
            <person name="Murakumo K"/>
            <person name="Nishida K"/>
            <person name="Terakita A"/>
            <person name="Kuratani S"/>
            <person name="Sato K"/>
            <person name="Hyodo S Kuraku.S."/>
        </authorList>
    </citation>
    <scope>NUCLEOTIDE SEQUENCE [LARGE SCALE GENOMIC DNA]</scope>
</reference>
<dbReference type="PANTHER" id="PTHR11242">
    <property type="entry name" value="ARYL HYDROCARBON RECEPTOR INTERACTING PROTEIN RELATED"/>
    <property type="match status" value="1"/>
</dbReference>
<gene>
    <name evidence="3" type="ORF">scyTo_0026394</name>
</gene>
<dbReference type="OrthoDB" id="5829758at2759"/>
<dbReference type="EMBL" id="BFAA01191313">
    <property type="protein sequence ID" value="GCB85715.1"/>
    <property type="molecule type" value="Genomic_DNA"/>
</dbReference>
<accession>A0A401QJY5</accession>
<name>A0A401QJY5_SCYTO</name>
<dbReference type="InterPro" id="IPR039663">
    <property type="entry name" value="AIP/AIPL1/TTC9"/>
</dbReference>
<keyword evidence="4" id="KW-1185">Reference proteome</keyword>
<dbReference type="SUPFAM" id="SSF48452">
    <property type="entry name" value="TPR-like"/>
    <property type="match status" value="1"/>
</dbReference>
<dbReference type="Proteomes" id="UP000288216">
    <property type="component" value="Unassembled WGS sequence"/>
</dbReference>
<proteinExistence type="predicted"/>
<evidence type="ECO:0000313" key="3">
    <source>
        <dbReference type="EMBL" id="GCB85715.1"/>
    </source>
</evidence>
<dbReference type="PANTHER" id="PTHR11242:SF0">
    <property type="entry name" value="TPR_REGION DOMAIN-CONTAINING PROTEIN"/>
    <property type="match status" value="1"/>
</dbReference>
<organism evidence="3 4">
    <name type="scientific">Scyliorhinus torazame</name>
    <name type="common">Cloudy catshark</name>
    <name type="synonym">Catulus torazame</name>
    <dbReference type="NCBI Taxonomy" id="75743"/>
    <lineage>
        <taxon>Eukaryota</taxon>
        <taxon>Metazoa</taxon>
        <taxon>Chordata</taxon>
        <taxon>Craniata</taxon>
        <taxon>Vertebrata</taxon>
        <taxon>Chondrichthyes</taxon>
        <taxon>Elasmobranchii</taxon>
        <taxon>Galeomorphii</taxon>
        <taxon>Galeoidea</taxon>
        <taxon>Carcharhiniformes</taxon>
        <taxon>Scyliorhinidae</taxon>
        <taxon>Scyliorhinus</taxon>
    </lineage>
</organism>
<protein>
    <submittedName>
        <fullName evidence="3">Uncharacterized protein</fullName>
    </submittedName>
</protein>
<sequence>NVKAYFKRGKAQGAVWNEKEARHDLSAAAKLDPSLVPLVNRELRLLDERMRQKDEEDKFRFKGMFQ</sequence>
<keyword evidence="1" id="KW-0677">Repeat</keyword>
<dbReference type="OMA" id="QGAVWNE"/>
<evidence type="ECO:0000313" key="4">
    <source>
        <dbReference type="Proteomes" id="UP000288216"/>
    </source>
</evidence>
<keyword evidence="2" id="KW-0802">TPR repeat</keyword>
<feature type="non-terminal residue" evidence="3">
    <location>
        <position position="1"/>
    </location>
</feature>
<evidence type="ECO:0000256" key="1">
    <source>
        <dbReference type="ARBA" id="ARBA00022737"/>
    </source>
</evidence>